<dbReference type="NCBIfam" id="NF003967">
    <property type="entry name" value="PRK05461.1"/>
    <property type="match status" value="1"/>
</dbReference>
<dbReference type="GO" id="GO:0070987">
    <property type="term" value="P:error-free translesion synthesis"/>
    <property type="evidence" value="ECO:0007669"/>
    <property type="project" value="TreeGrafter"/>
</dbReference>
<name>A0A235CEJ3_9GAMM</name>
<proteinExistence type="inferred from homology"/>
<gene>
    <name evidence="2" type="primary">apaG</name>
    <name evidence="4" type="ORF">B6S09_14580</name>
    <name evidence="5" type="ORF">LY04_03499</name>
</gene>
<feature type="domain" description="ApaG" evidence="3">
    <location>
        <begin position="1"/>
        <end position="124"/>
    </location>
</feature>
<dbReference type="PROSITE" id="PS51087">
    <property type="entry name" value="APAG"/>
    <property type="match status" value="1"/>
</dbReference>
<reference evidence="4 6" key="1">
    <citation type="submission" date="2017-08" db="EMBL/GenBank/DDBJ databases">
        <title>Draft Genome Sequence of the Marine Bacterium Oceanimonas baumannii ATCC 700832.</title>
        <authorList>
            <person name="Mcclelland W.D."/>
            <person name="Brennan M.A."/>
            <person name="Trachtenberg A.M."/>
            <person name="Maclea K.S."/>
        </authorList>
    </citation>
    <scope>NUCLEOTIDE SEQUENCE [LARGE SCALE GENOMIC DNA]</scope>
    <source>
        <strain evidence="4 6">ATCC 700832</strain>
    </source>
</reference>
<comment type="caution">
    <text evidence="4">The sequence shown here is derived from an EMBL/GenBank/DDBJ whole genome shotgun (WGS) entry which is preliminary data.</text>
</comment>
<organism evidence="4 6">
    <name type="scientific">Oceanimonas baumannii</name>
    <dbReference type="NCBI Taxonomy" id="129578"/>
    <lineage>
        <taxon>Bacteria</taxon>
        <taxon>Pseudomonadati</taxon>
        <taxon>Pseudomonadota</taxon>
        <taxon>Gammaproteobacteria</taxon>
        <taxon>Aeromonadales</taxon>
        <taxon>Aeromonadaceae</taxon>
        <taxon>Oceanimonas</taxon>
    </lineage>
</organism>
<dbReference type="EMBL" id="NQJF01000012">
    <property type="protein sequence ID" value="OYD22952.1"/>
    <property type="molecule type" value="Genomic_DNA"/>
</dbReference>
<dbReference type="Proteomes" id="UP000295058">
    <property type="component" value="Unassembled WGS sequence"/>
</dbReference>
<dbReference type="InterPro" id="IPR007474">
    <property type="entry name" value="ApaG_domain"/>
</dbReference>
<dbReference type="PANTHER" id="PTHR14289:SF16">
    <property type="entry name" value="POLYMERASE DELTA-INTERACTING PROTEIN 2"/>
    <property type="match status" value="1"/>
</dbReference>
<evidence type="ECO:0000313" key="5">
    <source>
        <dbReference type="EMBL" id="TDW54050.1"/>
    </source>
</evidence>
<dbReference type="InterPro" id="IPR036767">
    <property type="entry name" value="ApaG_sf"/>
</dbReference>
<dbReference type="InterPro" id="IPR023065">
    <property type="entry name" value="Uncharacterised_ApaG"/>
</dbReference>
<keyword evidence="7" id="KW-1185">Reference proteome</keyword>
<dbReference type="OrthoDB" id="9795226at2"/>
<reference evidence="5 7" key="2">
    <citation type="submission" date="2019-03" db="EMBL/GenBank/DDBJ databases">
        <title>Genomic Encyclopedia of Archaeal and Bacterial Type Strains, Phase II (KMG-II): from individual species to whole genera.</title>
        <authorList>
            <person name="Goeker M."/>
        </authorList>
    </citation>
    <scope>NUCLEOTIDE SEQUENCE [LARGE SCALE GENOMIC DNA]</scope>
    <source>
        <strain evidence="5 7">DSM 15594</strain>
    </source>
</reference>
<protein>
    <recommendedName>
        <fullName evidence="1 2">Protein ApaG</fullName>
    </recommendedName>
</protein>
<dbReference type="Gene3D" id="2.60.40.1470">
    <property type="entry name" value="ApaG domain"/>
    <property type="match status" value="1"/>
</dbReference>
<evidence type="ECO:0000256" key="1">
    <source>
        <dbReference type="ARBA" id="ARBA00017693"/>
    </source>
</evidence>
<dbReference type="Pfam" id="PF04379">
    <property type="entry name" value="DUF525"/>
    <property type="match status" value="1"/>
</dbReference>
<evidence type="ECO:0000256" key="2">
    <source>
        <dbReference type="HAMAP-Rule" id="MF_00791"/>
    </source>
</evidence>
<dbReference type="AlphaFoldDB" id="A0A235CEJ3"/>
<dbReference type="EMBL" id="SODO01000021">
    <property type="protein sequence ID" value="TDW54050.1"/>
    <property type="molecule type" value="Genomic_DNA"/>
</dbReference>
<sequence length="124" mass="13547">MSAAAIQITPVPHYLADRSSPEDEHYVFAYTITIANQGDERVTLISRRWLITDANGKRTEVEGSGVVGEQPAIAAGEDYTYTSGVSLDTPVGVMEGFYLLRRDDGSEFEAPIAPFRLAQPNVIN</sequence>
<dbReference type="HAMAP" id="MF_00791">
    <property type="entry name" value="ApaG"/>
    <property type="match status" value="1"/>
</dbReference>
<evidence type="ECO:0000313" key="4">
    <source>
        <dbReference type="EMBL" id="OYD22952.1"/>
    </source>
</evidence>
<dbReference type="SUPFAM" id="SSF110069">
    <property type="entry name" value="ApaG-like"/>
    <property type="match status" value="1"/>
</dbReference>
<accession>A0A235CEJ3</accession>
<evidence type="ECO:0000313" key="6">
    <source>
        <dbReference type="Proteomes" id="UP000243640"/>
    </source>
</evidence>
<evidence type="ECO:0000259" key="3">
    <source>
        <dbReference type="PROSITE" id="PS51087"/>
    </source>
</evidence>
<dbReference type="RefSeq" id="WP_094279222.1">
    <property type="nucleotide sequence ID" value="NZ_NQJF01000012.1"/>
</dbReference>
<evidence type="ECO:0000313" key="7">
    <source>
        <dbReference type="Proteomes" id="UP000295058"/>
    </source>
</evidence>
<dbReference type="Proteomes" id="UP000243640">
    <property type="component" value="Unassembled WGS sequence"/>
</dbReference>
<dbReference type="PANTHER" id="PTHR14289">
    <property type="entry name" value="F-BOX ONLY PROTEIN 3"/>
    <property type="match status" value="1"/>
</dbReference>